<accession>A0AAN6RQE1</accession>
<dbReference type="InterPro" id="IPR049326">
    <property type="entry name" value="Rhodopsin_dom_fungi"/>
</dbReference>
<sequence length="466" mass="50981">MPVLIGSTFQEGNVLPQSAITAWSLAQWAQLIYPGNVSLQNAITNAYAVGTSWQMRNPADASKLLHSDFQFACTTSYDSDMISGLGIPNMAALPSYTPEELALLPHDSRGPALVATSWSLTAFASLFLSLRMYCKIVSREASAQVTLVIDAAVATHMVVDYTYGRHTWDFHPPDLDKFVLIVAIRATFTVTAIAWTKTAFAFTLLRLTEGWIKISLWVMIITMNVALGITALFFWIPCTPVQKSWTPSMQEGSCWNPTTMKHYNIFSGALSAAIDFILALLPWKLLLGLQMQKTEKFGAAIALSMGLIAGIVAVVKTVNLPKLDSSDMYDAVDLVIWDITEPALSIVGACIPVLRVLVRDVRSTARRYYMAEDVSRLANPTWQGWKTDGLASKISPASASCIREPDDDSSEKSILQVGTPGATATLVQPGRSIMRTREVTVDSRLQKRGDITNPDNGYELGTISSK</sequence>
<feature type="transmembrane region" description="Helical" evidence="7">
    <location>
        <begin position="179"/>
        <end position="202"/>
    </location>
</feature>
<evidence type="ECO:0000313" key="10">
    <source>
        <dbReference type="Proteomes" id="UP001303889"/>
    </source>
</evidence>
<keyword evidence="4 7" id="KW-0472">Membrane</keyword>
<reference evidence="9" key="1">
    <citation type="journal article" date="2023" name="Mol. Phylogenet. Evol.">
        <title>Genome-scale phylogeny and comparative genomics of the fungal order Sordariales.</title>
        <authorList>
            <person name="Hensen N."/>
            <person name="Bonometti L."/>
            <person name="Westerberg I."/>
            <person name="Brannstrom I.O."/>
            <person name="Guillou S."/>
            <person name="Cros-Aarteil S."/>
            <person name="Calhoun S."/>
            <person name="Haridas S."/>
            <person name="Kuo A."/>
            <person name="Mondo S."/>
            <person name="Pangilinan J."/>
            <person name="Riley R."/>
            <person name="LaButti K."/>
            <person name="Andreopoulos B."/>
            <person name="Lipzen A."/>
            <person name="Chen C."/>
            <person name="Yan M."/>
            <person name="Daum C."/>
            <person name="Ng V."/>
            <person name="Clum A."/>
            <person name="Steindorff A."/>
            <person name="Ohm R.A."/>
            <person name="Martin F."/>
            <person name="Silar P."/>
            <person name="Natvig D.O."/>
            <person name="Lalanne C."/>
            <person name="Gautier V."/>
            <person name="Ament-Velasquez S.L."/>
            <person name="Kruys A."/>
            <person name="Hutchinson M.I."/>
            <person name="Powell A.J."/>
            <person name="Barry K."/>
            <person name="Miller A.N."/>
            <person name="Grigoriev I.V."/>
            <person name="Debuchy R."/>
            <person name="Gladieux P."/>
            <person name="Hiltunen Thoren M."/>
            <person name="Johannesson H."/>
        </authorList>
    </citation>
    <scope>NUCLEOTIDE SEQUENCE</scope>
    <source>
        <strain evidence="9">CBS 103.79</strain>
    </source>
</reference>
<evidence type="ECO:0000256" key="5">
    <source>
        <dbReference type="ARBA" id="ARBA00038359"/>
    </source>
</evidence>
<feature type="transmembrane region" description="Helical" evidence="7">
    <location>
        <begin position="297"/>
        <end position="315"/>
    </location>
</feature>
<feature type="transmembrane region" description="Helical" evidence="7">
    <location>
        <begin position="335"/>
        <end position="358"/>
    </location>
</feature>
<comment type="subcellular location">
    <subcellularLocation>
        <location evidence="1">Membrane</location>
        <topology evidence="1">Multi-pass membrane protein</topology>
    </subcellularLocation>
</comment>
<gene>
    <name evidence="9" type="ORF">C8A05DRAFT_37252</name>
</gene>
<name>A0AAN6RQE1_9PEZI</name>
<evidence type="ECO:0000256" key="7">
    <source>
        <dbReference type="SAM" id="Phobius"/>
    </source>
</evidence>
<evidence type="ECO:0000256" key="1">
    <source>
        <dbReference type="ARBA" id="ARBA00004141"/>
    </source>
</evidence>
<protein>
    <recommendedName>
        <fullName evidence="8">Rhodopsin domain-containing protein</fullName>
    </recommendedName>
</protein>
<evidence type="ECO:0000256" key="2">
    <source>
        <dbReference type="ARBA" id="ARBA00022692"/>
    </source>
</evidence>
<feature type="transmembrane region" description="Helical" evidence="7">
    <location>
        <begin position="141"/>
        <end position="159"/>
    </location>
</feature>
<evidence type="ECO:0000313" key="9">
    <source>
        <dbReference type="EMBL" id="KAK3899150.1"/>
    </source>
</evidence>
<keyword evidence="3 7" id="KW-1133">Transmembrane helix</keyword>
<keyword evidence="10" id="KW-1185">Reference proteome</keyword>
<feature type="transmembrane region" description="Helical" evidence="7">
    <location>
        <begin position="265"/>
        <end position="285"/>
    </location>
</feature>
<dbReference type="AlphaFoldDB" id="A0AAN6RQE1"/>
<dbReference type="GO" id="GO:0016020">
    <property type="term" value="C:membrane"/>
    <property type="evidence" value="ECO:0007669"/>
    <property type="project" value="UniProtKB-SubCell"/>
</dbReference>
<dbReference type="InterPro" id="IPR052337">
    <property type="entry name" value="SAT4-like"/>
</dbReference>
<evidence type="ECO:0000256" key="3">
    <source>
        <dbReference type="ARBA" id="ARBA00022989"/>
    </source>
</evidence>
<dbReference type="Pfam" id="PF20684">
    <property type="entry name" value="Fung_rhodopsin"/>
    <property type="match status" value="1"/>
</dbReference>
<dbReference type="PANTHER" id="PTHR33048:SF42">
    <property type="entry name" value="INTEGRAL MEMBRANE PROTEIN"/>
    <property type="match status" value="1"/>
</dbReference>
<comment type="caution">
    <text evidence="9">The sequence shown here is derived from an EMBL/GenBank/DDBJ whole genome shotgun (WGS) entry which is preliminary data.</text>
</comment>
<comment type="similarity">
    <text evidence="5">Belongs to the SAT4 family.</text>
</comment>
<keyword evidence="2 7" id="KW-0812">Transmembrane</keyword>
<evidence type="ECO:0000256" key="6">
    <source>
        <dbReference type="SAM" id="MobiDB-lite"/>
    </source>
</evidence>
<feature type="domain" description="Rhodopsin" evidence="8">
    <location>
        <begin position="145"/>
        <end position="359"/>
    </location>
</feature>
<reference evidence="9" key="2">
    <citation type="submission" date="2023-05" db="EMBL/GenBank/DDBJ databases">
        <authorList>
            <consortium name="Lawrence Berkeley National Laboratory"/>
            <person name="Steindorff A."/>
            <person name="Hensen N."/>
            <person name="Bonometti L."/>
            <person name="Westerberg I."/>
            <person name="Brannstrom I.O."/>
            <person name="Guillou S."/>
            <person name="Cros-Aarteil S."/>
            <person name="Calhoun S."/>
            <person name="Haridas S."/>
            <person name="Kuo A."/>
            <person name="Mondo S."/>
            <person name="Pangilinan J."/>
            <person name="Riley R."/>
            <person name="Labutti K."/>
            <person name="Andreopoulos B."/>
            <person name="Lipzen A."/>
            <person name="Chen C."/>
            <person name="Yanf M."/>
            <person name="Daum C."/>
            <person name="Ng V."/>
            <person name="Clum A."/>
            <person name="Ohm R."/>
            <person name="Martin F."/>
            <person name="Silar P."/>
            <person name="Natvig D."/>
            <person name="Lalanne C."/>
            <person name="Gautier V."/>
            <person name="Ament-Velasquez S.L."/>
            <person name="Kruys A."/>
            <person name="Hutchinson M.I."/>
            <person name="Powell A.J."/>
            <person name="Barry K."/>
            <person name="Miller A.N."/>
            <person name="Grigoriev I.V."/>
            <person name="Debuchy R."/>
            <person name="Gladieux P."/>
            <person name="Thoren M.H."/>
            <person name="Johannesson H."/>
        </authorList>
    </citation>
    <scope>NUCLEOTIDE SEQUENCE</scope>
    <source>
        <strain evidence="9">CBS 103.79</strain>
    </source>
</reference>
<dbReference type="Proteomes" id="UP001303889">
    <property type="component" value="Unassembled WGS sequence"/>
</dbReference>
<feature type="transmembrane region" description="Helical" evidence="7">
    <location>
        <begin position="112"/>
        <end position="134"/>
    </location>
</feature>
<dbReference type="EMBL" id="MU855826">
    <property type="protein sequence ID" value="KAK3899150.1"/>
    <property type="molecule type" value="Genomic_DNA"/>
</dbReference>
<organism evidence="9 10">
    <name type="scientific">Staphylotrichum tortipilum</name>
    <dbReference type="NCBI Taxonomy" id="2831512"/>
    <lineage>
        <taxon>Eukaryota</taxon>
        <taxon>Fungi</taxon>
        <taxon>Dikarya</taxon>
        <taxon>Ascomycota</taxon>
        <taxon>Pezizomycotina</taxon>
        <taxon>Sordariomycetes</taxon>
        <taxon>Sordariomycetidae</taxon>
        <taxon>Sordariales</taxon>
        <taxon>Chaetomiaceae</taxon>
        <taxon>Staphylotrichum</taxon>
    </lineage>
</organism>
<evidence type="ECO:0000256" key="4">
    <source>
        <dbReference type="ARBA" id="ARBA00023136"/>
    </source>
</evidence>
<proteinExistence type="inferred from homology"/>
<dbReference type="PANTHER" id="PTHR33048">
    <property type="entry name" value="PTH11-LIKE INTEGRAL MEMBRANE PROTEIN (AFU_ORTHOLOGUE AFUA_5G11245)"/>
    <property type="match status" value="1"/>
</dbReference>
<evidence type="ECO:0000259" key="8">
    <source>
        <dbReference type="Pfam" id="PF20684"/>
    </source>
</evidence>
<feature type="transmembrane region" description="Helical" evidence="7">
    <location>
        <begin position="214"/>
        <end position="236"/>
    </location>
</feature>
<feature type="region of interest" description="Disordered" evidence="6">
    <location>
        <begin position="447"/>
        <end position="466"/>
    </location>
</feature>